<evidence type="ECO:0000313" key="4">
    <source>
        <dbReference type="EMBL" id="KFD64096.1"/>
    </source>
</evidence>
<organism evidence="4">
    <name type="scientific">Trichuris suis</name>
    <name type="common">pig whipworm</name>
    <dbReference type="NCBI Taxonomy" id="68888"/>
    <lineage>
        <taxon>Eukaryota</taxon>
        <taxon>Metazoa</taxon>
        <taxon>Ecdysozoa</taxon>
        <taxon>Nematoda</taxon>
        <taxon>Enoplea</taxon>
        <taxon>Dorylaimia</taxon>
        <taxon>Trichinellida</taxon>
        <taxon>Trichuridae</taxon>
        <taxon>Trichuris</taxon>
    </lineage>
</organism>
<dbReference type="PANTHER" id="PTHR19303:SF73">
    <property type="entry name" value="PROTEIN PDC2"/>
    <property type="match status" value="1"/>
</dbReference>
<evidence type="ECO:0000256" key="2">
    <source>
        <dbReference type="ARBA" id="ARBA00023125"/>
    </source>
</evidence>
<sequence>MRAGNARISGPVTQEVARRFALEFGLTGFQASSDWHEKFKLRHKISQKILCGESNEVPVEILEDFIAKFRYFASGFKEENIFNADECGLFFKAMPDRSLALKGDKCKSGKLSKERFTVLLCASATGEKLKPLMIGRSAKPRAFRNLRPDDLPVTWRSNKCAWMTAAIFEEWVRSLDGQMKRMKRSIFLVVDNCLSHPRVRRLTNVTLKFLPPNTSSKTQPLDQGVIKTFKATYRTQLLQWVISKAEVTSSSVGATSIAASINALDAVLWISSSWNKVQPDAIRKRFRRAGLVRDQQDDVKL</sequence>
<dbReference type="PANTHER" id="PTHR19303">
    <property type="entry name" value="TRANSPOSON"/>
    <property type="match status" value="1"/>
</dbReference>
<dbReference type="GO" id="GO:0005634">
    <property type="term" value="C:nucleus"/>
    <property type="evidence" value="ECO:0007669"/>
    <property type="project" value="UniProtKB-SubCell"/>
</dbReference>
<dbReference type="Pfam" id="PF03184">
    <property type="entry name" value="DDE_1"/>
    <property type="match status" value="1"/>
</dbReference>
<protein>
    <recommendedName>
        <fullName evidence="3">HTH CENPB-type domain-containing protein</fullName>
    </recommendedName>
</protein>
<dbReference type="InterPro" id="IPR006600">
    <property type="entry name" value="HTH_CenpB_DNA-bd_dom"/>
</dbReference>
<reference evidence="4" key="1">
    <citation type="journal article" date="2014" name="Nat. Genet.">
        <title>Genome and transcriptome of the porcine whipworm Trichuris suis.</title>
        <authorList>
            <person name="Jex A.R."/>
            <person name="Nejsum P."/>
            <person name="Schwarz E.M."/>
            <person name="Hu L."/>
            <person name="Young N.D."/>
            <person name="Hall R.S."/>
            <person name="Korhonen P.K."/>
            <person name="Liao S."/>
            <person name="Thamsborg S."/>
            <person name="Xia J."/>
            <person name="Xu P."/>
            <person name="Wang S."/>
            <person name="Scheerlinck J.P."/>
            <person name="Hofmann A."/>
            <person name="Sternberg P.W."/>
            <person name="Wang J."/>
            <person name="Gasser R.B."/>
        </authorList>
    </citation>
    <scope>NUCLEOTIDE SEQUENCE [LARGE SCALE GENOMIC DNA]</scope>
    <source>
        <strain evidence="4">DCEP-RM93F</strain>
    </source>
</reference>
<dbReference type="GO" id="GO:0003677">
    <property type="term" value="F:DNA binding"/>
    <property type="evidence" value="ECO:0007669"/>
    <property type="project" value="UniProtKB-KW"/>
</dbReference>
<proteinExistence type="predicted"/>
<evidence type="ECO:0000259" key="3">
    <source>
        <dbReference type="PROSITE" id="PS51253"/>
    </source>
</evidence>
<evidence type="ECO:0000256" key="1">
    <source>
        <dbReference type="ARBA" id="ARBA00004123"/>
    </source>
</evidence>
<dbReference type="InterPro" id="IPR050863">
    <property type="entry name" value="CenT-Element_Derived"/>
</dbReference>
<dbReference type="EMBL" id="KL367562">
    <property type="protein sequence ID" value="KFD64096.1"/>
    <property type="molecule type" value="Genomic_DNA"/>
</dbReference>
<dbReference type="InterPro" id="IPR009057">
    <property type="entry name" value="Homeodomain-like_sf"/>
</dbReference>
<keyword evidence="2" id="KW-0238">DNA-binding</keyword>
<name>A0A085N3Q0_9BILA</name>
<gene>
    <name evidence="4" type="ORF">M514_23806</name>
</gene>
<accession>A0A085N3Q0</accession>
<dbReference type="SUPFAM" id="SSF46689">
    <property type="entry name" value="Homeodomain-like"/>
    <property type="match status" value="1"/>
</dbReference>
<comment type="subcellular location">
    <subcellularLocation>
        <location evidence="1">Nucleus</location>
    </subcellularLocation>
</comment>
<feature type="domain" description="HTH CENPB-type" evidence="3">
    <location>
        <begin position="1"/>
        <end position="49"/>
    </location>
</feature>
<dbReference type="Pfam" id="PF03221">
    <property type="entry name" value="HTH_Tnp_Tc5"/>
    <property type="match status" value="1"/>
</dbReference>
<dbReference type="AlphaFoldDB" id="A0A085N3Q0"/>
<dbReference type="Proteomes" id="UP000030758">
    <property type="component" value="Unassembled WGS sequence"/>
</dbReference>
<dbReference type="Gene3D" id="1.10.10.60">
    <property type="entry name" value="Homeodomain-like"/>
    <property type="match status" value="1"/>
</dbReference>
<dbReference type="PROSITE" id="PS51253">
    <property type="entry name" value="HTH_CENPB"/>
    <property type="match status" value="1"/>
</dbReference>
<dbReference type="InterPro" id="IPR004875">
    <property type="entry name" value="DDE_SF_endonuclease_dom"/>
</dbReference>